<sequence length="151" mass="17149">MTVAVVQLQDKLDGYGSIRSASMTTSVSPAKPPLADRPPTGASPFNTTPKRKLLRKSSSVEFAAHHLEDEKSGEQRREPRRLSLREKQELYKVRPDLEIGAPHSMQVMLDEQNDQRRRVACSLFVGVGCVVLLVLFYYFIAWNMRDDPDFQ</sequence>
<keyword evidence="5" id="KW-1185">Reference proteome</keyword>
<gene>
    <name evidence="4" type="primary">Aste57867_24799</name>
    <name evidence="3" type="ORF">As57867_024721</name>
    <name evidence="4" type="ORF">ASTE57867_24799</name>
</gene>
<feature type="region of interest" description="Disordered" evidence="1">
    <location>
        <begin position="22"/>
        <end position="53"/>
    </location>
</feature>
<keyword evidence="2" id="KW-1133">Transmembrane helix</keyword>
<evidence type="ECO:0000256" key="2">
    <source>
        <dbReference type="SAM" id="Phobius"/>
    </source>
</evidence>
<dbReference type="Proteomes" id="UP000332933">
    <property type="component" value="Unassembled WGS sequence"/>
</dbReference>
<reference evidence="4 5" key="1">
    <citation type="submission" date="2019-03" db="EMBL/GenBank/DDBJ databases">
        <authorList>
            <person name="Gaulin E."/>
            <person name="Dumas B."/>
        </authorList>
    </citation>
    <scope>NUCLEOTIDE SEQUENCE [LARGE SCALE GENOMIC DNA]</scope>
    <source>
        <strain evidence="4">CBS 568.67</strain>
    </source>
</reference>
<proteinExistence type="predicted"/>
<accession>A0A485LSD1</accession>
<keyword evidence="2" id="KW-0812">Transmembrane</keyword>
<protein>
    <submittedName>
        <fullName evidence="4">Aste57867_24799 protein</fullName>
    </submittedName>
</protein>
<reference evidence="3" key="2">
    <citation type="submission" date="2019-06" db="EMBL/GenBank/DDBJ databases">
        <title>Genomics analysis of Aphanomyces spp. identifies a new class of oomycete effector associated with host adaptation.</title>
        <authorList>
            <person name="Gaulin E."/>
        </authorList>
    </citation>
    <scope>NUCLEOTIDE SEQUENCE</scope>
    <source>
        <strain evidence="3">CBS 578.67</strain>
    </source>
</reference>
<dbReference type="AlphaFoldDB" id="A0A485LSD1"/>
<name>A0A485LSD1_9STRA</name>
<dbReference type="OrthoDB" id="77109at2759"/>
<evidence type="ECO:0000313" key="3">
    <source>
        <dbReference type="EMBL" id="KAF0683111.1"/>
    </source>
</evidence>
<dbReference type="EMBL" id="VJMH01007451">
    <property type="protein sequence ID" value="KAF0683111.1"/>
    <property type="molecule type" value="Genomic_DNA"/>
</dbReference>
<evidence type="ECO:0000313" key="5">
    <source>
        <dbReference type="Proteomes" id="UP000332933"/>
    </source>
</evidence>
<evidence type="ECO:0000313" key="4">
    <source>
        <dbReference type="EMBL" id="VFU01434.1"/>
    </source>
</evidence>
<keyword evidence="2" id="KW-0472">Membrane</keyword>
<dbReference type="EMBL" id="CAADRA010007477">
    <property type="protein sequence ID" value="VFU01434.1"/>
    <property type="molecule type" value="Genomic_DNA"/>
</dbReference>
<organism evidence="4 5">
    <name type="scientific">Aphanomyces stellatus</name>
    <dbReference type="NCBI Taxonomy" id="120398"/>
    <lineage>
        <taxon>Eukaryota</taxon>
        <taxon>Sar</taxon>
        <taxon>Stramenopiles</taxon>
        <taxon>Oomycota</taxon>
        <taxon>Saprolegniomycetes</taxon>
        <taxon>Saprolegniales</taxon>
        <taxon>Verrucalvaceae</taxon>
        <taxon>Aphanomyces</taxon>
    </lineage>
</organism>
<feature type="region of interest" description="Disordered" evidence="1">
    <location>
        <begin position="64"/>
        <end position="83"/>
    </location>
</feature>
<feature type="transmembrane region" description="Helical" evidence="2">
    <location>
        <begin position="119"/>
        <end position="140"/>
    </location>
</feature>
<evidence type="ECO:0000256" key="1">
    <source>
        <dbReference type="SAM" id="MobiDB-lite"/>
    </source>
</evidence>